<evidence type="ECO:0000256" key="1">
    <source>
        <dbReference type="ARBA" id="ARBA00022801"/>
    </source>
</evidence>
<evidence type="ECO:0000256" key="3">
    <source>
        <dbReference type="ARBA" id="ARBA00023098"/>
    </source>
</evidence>
<dbReference type="SUPFAM" id="SSF53474">
    <property type="entry name" value="alpha/beta-Hydrolases"/>
    <property type="match status" value="1"/>
</dbReference>
<dbReference type="InterPro" id="IPR029058">
    <property type="entry name" value="AB_hydrolase_fold"/>
</dbReference>
<organism evidence="5 6">
    <name type="scientific">Stackebrandtia nassauensis (strain DSM 44728 / CIP 108903 / NRRL B-16338 / NBRC 102104 / LLR-40K-21)</name>
    <dbReference type="NCBI Taxonomy" id="446470"/>
    <lineage>
        <taxon>Bacteria</taxon>
        <taxon>Bacillati</taxon>
        <taxon>Actinomycetota</taxon>
        <taxon>Actinomycetes</taxon>
        <taxon>Glycomycetales</taxon>
        <taxon>Glycomycetaceae</taxon>
        <taxon>Stackebrandtia</taxon>
    </lineage>
</organism>
<feature type="chain" id="PRO_5003049832" evidence="4">
    <location>
        <begin position="28"/>
        <end position="370"/>
    </location>
</feature>
<proteinExistence type="predicted"/>
<evidence type="ECO:0000256" key="2">
    <source>
        <dbReference type="ARBA" id="ARBA00022963"/>
    </source>
</evidence>
<dbReference type="AlphaFoldDB" id="D3QAN8"/>
<keyword evidence="2" id="KW-0442">Lipid degradation</keyword>
<dbReference type="HOGENOM" id="CLU_026278_1_0_11"/>
<evidence type="ECO:0000256" key="4">
    <source>
        <dbReference type="SAM" id="SignalP"/>
    </source>
</evidence>
<dbReference type="EMBL" id="CP001778">
    <property type="protein sequence ID" value="ADD44684.1"/>
    <property type="molecule type" value="Genomic_DNA"/>
</dbReference>
<reference evidence="5 6" key="1">
    <citation type="journal article" date="2009" name="Stand. Genomic Sci.">
        <title>Complete genome sequence of Stackebrandtia nassauensis type strain (LLR-40K-21).</title>
        <authorList>
            <person name="Munk C."/>
            <person name="Lapidus A."/>
            <person name="Copeland A."/>
            <person name="Jando M."/>
            <person name="Mayilraj S."/>
            <person name="Glavina Del Rio T."/>
            <person name="Nolan M."/>
            <person name="Chen F."/>
            <person name="Lucas S."/>
            <person name="Tice H."/>
            <person name="Cheng J.F."/>
            <person name="Han C."/>
            <person name="Detter J.C."/>
            <person name="Bruce D."/>
            <person name="Goodwin L."/>
            <person name="Chain P."/>
            <person name="Pitluck S."/>
            <person name="Goker M."/>
            <person name="Ovchinikova G."/>
            <person name="Pati A."/>
            <person name="Ivanova N."/>
            <person name="Mavromatis K."/>
            <person name="Chen A."/>
            <person name="Palaniappan K."/>
            <person name="Land M."/>
            <person name="Hauser L."/>
            <person name="Chang Y.J."/>
            <person name="Jeffries C.D."/>
            <person name="Bristow J."/>
            <person name="Eisen J.A."/>
            <person name="Markowitz V."/>
            <person name="Hugenholtz P."/>
            <person name="Kyrpides N.C."/>
            <person name="Klenk H.P."/>
        </authorList>
    </citation>
    <scope>NUCLEOTIDE SEQUENCE [LARGE SCALE GENOMIC DNA]</scope>
    <source>
        <strain evidence="6">DSM 44728 / CIP 108903 / NRRL B-16338 / NBRC 102104 / LLR-40K-21</strain>
    </source>
</reference>
<feature type="signal peptide" evidence="4">
    <location>
        <begin position="1"/>
        <end position="27"/>
    </location>
</feature>
<accession>D3QAN8</accession>
<keyword evidence="3" id="KW-0443">Lipid metabolism</keyword>
<name>D3QAN8_STANL</name>
<dbReference type="Proteomes" id="UP000000844">
    <property type="component" value="Chromosome"/>
</dbReference>
<dbReference type="STRING" id="446470.Snas_5047"/>
<evidence type="ECO:0000313" key="5">
    <source>
        <dbReference type="EMBL" id="ADD44684.1"/>
    </source>
</evidence>
<evidence type="ECO:0000313" key="6">
    <source>
        <dbReference type="Proteomes" id="UP000000844"/>
    </source>
</evidence>
<dbReference type="Gene3D" id="3.40.50.1820">
    <property type="entry name" value="alpha/beta hydrolase"/>
    <property type="match status" value="1"/>
</dbReference>
<dbReference type="OrthoDB" id="569821at2"/>
<dbReference type="RefSeq" id="WP_013020255.1">
    <property type="nucleotide sequence ID" value="NC_013947.1"/>
</dbReference>
<dbReference type="GO" id="GO:0016042">
    <property type="term" value="P:lipid catabolic process"/>
    <property type="evidence" value="ECO:0007669"/>
    <property type="project" value="UniProtKB-KW"/>
</dbReference>
<dbReference type="GO" id="GO:0003847">
    <property type="term" value="F:1-alkyl-2-acetylglycerophosphocholine esterase activity"/>
    <property type="evidence" value="ECO:0007669"/>
    <property type="project" value="TreeGrafter"/>
</dbReference>
<gene>
    <name evidence="5" type="ordered locus">Snas_5047</name>
</gene>
<dbReference type="Pfam" id="PF03403">
    <property type="entry name" value="PAF-AH_p_II"/>
    <property type="match status" value="2"/>
</dbReference>
<keyword evidence="1 5" id="KW-0378">Hydrolase</keyword>
<keyword evidence="4" id="KW-0732">Signal</keyword>
<sequence length="370" mass="40861">MRRRLLGLAAVAAVAAAGLAVVPPANAATAERPELLEPTGQHRVGRTDLHLVDEGRADPWMPDQDRELMVSLYYPARKNSGKPTEYMTYDESKGYLEQEELDLPPETLNTVKTYAYQDAKPLPGKKRPLVLLSPGWTKPRATLTGIAEELASKGYIVAVMGHNYESVTQFPDGTLTKCEACGRNELDKASQGRAKDASFVIDELTDRRGPWRGSQWIDADRIAMSGHSLGGGASYEALRDEKRIKAVASLDSRIYEPGAFAVDRPLLLLGSAKRTSEHPDDPWHQAWDNASGWKRWISVDGTAHSSFTDVGLLGPQVGVTDPEQTLEPERCTELTRDVVSAFFDKHLKGKNRPILDGPTDDYPELKFRNP</sequence>
<dbReference type="PANTHER" id="PTHR10272:SF0">
    <property type="entry name" value="PLATELET-ACTIVATING FACTOR ACETYLHYDROLASE"/>
    <property type="match status" value="1"/>
</dbReference>
<dbReference type="PANTHER" id="PTHR10272">
    <property type="entry name" value="PLATELET-ACTIVATING FACTOR ACETYLHYDROLASE"/>
    <property type="match status" value="1"/>
</dbReference>
<protein>
    <submittedName>
        <fullName evidence="5">Platelet-activating factor acetylhydrolase plasma/intracellular isoform II</fullName>
    </submittedName>
</protein>
<keyword evidence="6" id="KW-1185">Reference proteome</keyword>
<dbReference type="eggNOG" id="COG4188">
    <property type="taxonomic scope" value="Bacteria"/>
</dbReference>
<dbReference type="KEGG" id="sna:Snas_5047"/>